<reference evidence="8" key="1">
    <citation type="journal article" date="2020" name="Stud. Mycol.">
        <title>101 Dothideomycetes genomes: a test case for predicting lifestyles and emergence of pathogens.</title>
        <authorList>
            <person name="Haridas S."/>
            <person name="Albert R."/>
            <person name="Binder M."/>
            <person name="Bloem J."/>
            <person name="Labutti K."/>
            <person name="Salamov A."/>
            <person name="Andreopoulos B."/>
            <person name="Baker S."/>
            <person name="Barry K."/>
            <person name="Bills G."/>
            <person name="Bluhm B."/>
            <person name="Cannon C."/>
            <person name="Castanera R."/>
            <person name="Culley D."/>
            <person name="Daum C."/>
            <person name="Ezra D."/>
            <person name="Gonzalez J."/>
            <person name="Henrissat B."/>
            <person name="Kuo A."/>
            <person name="Liang C."/>
            <person name="Lipzen A."/>
            <person name="Lutzoni F."/>
            <person name="Magnuson J."/>
            <person name="Mondo S."/>
            <person name="Nolan M."/>
            <person name="Ohm R."/>
            <person name="Pangilinan J."/>
            <person name="Park H.-J."/>
            <person name="Ramirez L."/>
            <person name="Alfaro M."/>
            <person name="Sun H."/>
            <person name="Tritt A."/>
            <person name="Yoshinaga Y."/>
            <person name="Zwiers L.-H."/>
            <person name="Turgeon B."/>
            <person name="Goodwin S."/>
            <person name="Spatafora J."/>
            <person name="Crous P."/>
            <person name="Grigoriev I."/>
        </authorList>
    </citation>
    <scope>NUCLEOTIDE SEQUENCE</scope>
    <source>
        <strain evidence="8">CBS 113979</strain>
    </source>
</reference>
<feature type="transmembrane region" description="Helical" evidence="6">
    <location>
        <begin position="439"/>
        <end position="462"/>
    </location>
</feature>
<dbReference type="InterPro" id="IPR020846">
    <property type="entry name" value="MFS_dom"/>
</dbReference>
<feature type="domain" description="Major facilitator superfamily (MFS) profile" evidence="7">
    <location>
        <begin position="49"/>
        <end position="467"/>
    </location>
</feature>
<feature type="transmembrane region" description="Helical" evidence="6">
    <location>
        <begin position="49"/>
        <end position="67"/>
    </location>
</feature>
<dbReference type="InterPro" id="IPR011701">
    <property type="entry name" value="MFS"/>
</dbReference>
<feature type="transmembrane region" description="Helical" evidence="6">
    <location>
        <begin position="118"/>
        <end position="136"/>
    </location>
</feature>
<evidence type="ECO:0000256" key="1">
    <source>
        <dbReference type="ARBA" id="ARBA00004141"/>
    </source>
</evidence>
<dbReference type="PROSITE" id="PS50850">
    <property type="entry name" value="MFS"/>
    <property type="match status" value="1"/>
</dbReference>
<dbReference type="EMBL" id="ML977158">
    <property type="protein sequence ID" value="KAF1986111.1"/>
    <property type="molecule type" value="Genomic_DNA"/>
</dbReference>
<dbReference type="GO" id="GO:0016020">
    <property type="term" value="C:membrane"/>
    <property type="evidence" value="ECO:0007669"/>
    <property type="project" value="UniProtKB-SubCell"/>
</dbReference>
<dbReference type="GO" id="GO:0022857">
    <property type="term" value="F:transmembrane transporter activity"/>
    <property type="evidence" value="ECO:0007669"/>
    <property type="project" value="InterPro"/>
</dbReference>
<keyword evidence="4 6" id="KW-1133">Transmembrane helix</keyword>
<organism evidence="8 9">
    <name type="scientific">Aulographum hederae CBS 113979</name>
    <dbReference type="NCBI Taxonomy" id="1176131"/>
    <lineage>
        <taxon>Eukaryota</taxon>
        <taxon>Fungi</taxon>
        <taxon>Dikarya</taxon>
        <taxon>Ascomycota</taxon>
        <taxon>Pezizomycotina</taxon>
        <taxon>Dothideomycetes</taxon>
        <taxon>Pleosporomycetidae</taxon>
        <taxon>Aulographales</taxon>
        <taxon>Aulographaceae</taxon>
    </lineage>
</organism>
<name>A0A6G1GYS7_9PEZI</name>
<feature type="transmembrane region" description="Helical" evidence="6">
    <location>
        <begin position="348"/>
        <end position="367"/>
    </location>
</feature>
<dbReference type="SUPFAM" id="SSF103473">
    <property type="entry name" value="MFS general substrate transporter"/>
    <property type="match status" value="1"/>
</dbReference>
<feature type="transmembrane region" description="Helical" evidence="6">
    <location>
        <begin position="176"/>
        <end position="197"/>
    </location>
</feature>
<dbReference type="FunFam" id="1.20.1250.20:FF:000511">
    <property type="entry name" value="MFS general substrate transporter"/>
    <property type="match status" value="1"/>
</dbReference>
<evidence type="ECO:0000313" key="9">
    <source>
        <dbReference type="Proteomes" id="UP000800041"/>
    </source>
</evidence>
<keyword evidence="2" id="KW-0813">Transport</keyword>
<feature type="transmembrane region" description="Helical" evidence="6">
    <location>
        <begin position="283"/>
        <end position="304"/>
    </location>
</feature>
<evidence type="ECO:0000256" key="6">
    <source>
        <dbReference type="SAM" id="Phobius"/>
    </source>
</evidence>
<dbReference type="InterPro" id="IPR036259">
    <property type="entry name" value="MFS_trans_sf"/>
</dbReference>
<gene>
    <name evidence="8" type="ORF">K402DRAFT_333247</name>
</gene>
<dbReference type="Proteomes" id="UP000800041">
    <property type="component" value="Unassembled WGS sequence"/>
</dbReference>
<evidence type="ECO:0000256" key="5">
    <source>
        <dbReference type="ARBA" id="ARBA00023136"/>
    </source>
</evidence>
<dbReference type="OrthoDB" id="3639251at2759"/>
<keyword evidence="9" id="KW-1185">Reference proteome</keyword>
<dbReference type="FunFam" id="1.20.1250.20:FF:000409">
    <property type="entry name" value="MFS general substrate transporter"/>
    <property type="match status" value="1"/>
</dbReference>
<comment type="subcellular location">
    <subcellularLocation>
        <location evidence="1">Membrane</location>
        <topology evidence="1">Multi-pass membrane protein</topology>
    </subcellularLocation>
</comment>
<accession>A0A6G1GYS7</accession>
<feature type="transmembrane region" description="Helical" evidence="6">
    <location>
        <begin position="407"/>
        <end position="427"/>
    </location>
</feature>
<protein>
    <submittedName>
        <fullName evidence="8">Major facilitator superfamily transporter</fullName>
    </submittedName>
</protein>
<evidence type="ECO:0000256" key="3">
    <source>
        <dbReference type="ARBA" id="ARBA00022692"/>
    </source>
</evidence>
<dbReference type="PANTHER" id="PTHR43791:SF47">
    <property type="entry name" value="MAJOR FACILITATOR SUPERFAMILY (MFS) PROFILE DOMAIN-CONTAINING PROTEIN-RELATED"/>
    <property type="match status" value="1"/>
</dbReference>
<keyword evidence="3 6" id="KW-0812">Transmembrane</keyword>
<feature type="transmembrane region" description="Helical" evidence="6">
    <location>
        <begin position="324"/>
        <end position="341"/>
    </location>
</feature>
<proteinExistence type="predicted"/>
<keyword evidence="5 6" id="KW-0472">Membrane</keyword>
<sequence length="487" mass="53746">MAHTLEKADATQYEDVAVTKSDSSSQDDILNEFSPEEIKRIIRKIDMRLVSVVGILYCISLMDRTNLAAANIAGMNVELDLNTKMRYSIVTLVFFTTYVVFQFPSTIVIRYLGPRNHLAAITLMWGAVMIGMGFVQDWQQLAALRIILGILEAGFFPGCVYLLSTWYVRYDMHKRYSVFYFIGSLASALAGILAYGLMQLDGTAGLTGWRWIFILEGVITCVFAIVGYFLIVNFPDSGKVNWKFLSAKELRYIVARVNADRGDANAEPWNLKKFLEGGLDLKVHGFAMIFGLTTTVSYALAYFLPVILRGGMGFSVAKAQCLVAPPYGAAGIVMWLTGAFGDKYHLRGPVIAFNSILAIIGLPLIGWTESVGVRYFGVFLVCIGANGNIPAAMAYQANNIRGHWKRAFCSALLVGWGGLGGIIGSLVFREQDTPQYHPGLWACIASQLLILLMVGALSVKFVGDNRKADRGELVIEDGEREGFRYTL</sequence>
<evidence type="ECO:0000313" key="8">
    <source>
        <dbReference type="EMBL" id="KAF1986111.1"/>
    </source>
</evidence>
<evidence type="ECO:0000259" key="7">
    <source>
        <dbReference type="PROSITE" id="PS50850"/>
    </source>
</evidence>
<feature type="transmembrane region" description="Helical" evidence="6">
    <location>
        <begin position="142"/>
        <end position="164"/>
    </location>
</feature>
<evidence type="ECO:0000256" key="2">
    <source>
        <dbReference type="ARBA" id="ARBA00022448"/>
    </source>
</evidence>
<feature type="transmembrane region" description="Helical" evidence="6">
    <location>
        <begin position="209"/>
        <end position="231"/>
    </location>
</feature>
<dbReference type="Pfam" id="PF07690">
    <property type="entry name" value="MFS_1"/>
    <property type="match status" value="1"/>
</dbReference>
<evidence type="ECO:0000256" key="4">
    <source>
        <dbReference type="ARBA" id="ARBA00022989"/>
    </source>
</evidence>
<feature type="transmembrane region" description="Helical" evidence="6">
    <location>
        <begin position="373"/>
        <end position="395"/>
    </location>
</feature>
<feature type="transmembrane region" description="Helical" evidence="6">
    <location>
        <begin position="87"/>
        <end position="111"/>
    </location>
</feature>
<dbReference type="PANTHER" id="PTHR43791">
    <property type="entry name" value="PERMEASE-RELATED"/>
    <property type="match status" value="1"/>
</dbReference>
<dbReference type="AlphaFoldDB" id="A0A6G1GYS7"/>
<dbReference type="Gene3D" id="1.20.1250.20">
    <property type="entry name" value="MFS general substrate transporter like domains"/>
    <property type="match status" value="2"/>
</dbReference>